<feature type="region of interest" description="Disordered" evidence="1">
    <location>
        <begin position="336"/>
        <end position="363"/>
    </location>
</feature>
<evidence type="ECO:0000256" key="1">
    <source>
        <dbReference type="SAM" id="MobiDB-lite"/>
    </source>
</evidence>
<feature type="compositionally biased region" description="Basic and acidic residues" evidence="1">
    <location>
        <begin position="599"/>
        <end position="618"/>
    </location>
</feature>
<feature type="compositionally biased region" description="Low complexity" evidence="1">
    <location>
        <begin position="384"/>
        <end position="393"/>
    </location>
</feature>
<feature type="compositionally biased region" description="Basic residues" evidence="1">
    <location>
        <begin position="96"/>
        <end position="106"/>
    </location>
</feature>
<name>A0ABR1VDS1_9PEZI</name>
<protein>
    <submittedName>
        <fullName evidence="2">Uncharacterized protein</fullName>
    </submittedName>
</protein>
<feature type="compositionally biased region" description="Low complexity" evidence="1">
    <location>
        <begin position="484"/>
        <end position="508"/>
    </location>
</feature>
<feature type="region of interest" description="Disordered" evidence="1">
    <location>
        <begin position="383"/>
        <end position="425"/>
    </location>
</feature>
<gene>
    <name evidence="2" type="ORF">PG994_005976</name>
</gene>
<dbReference type="GeneID" id="92090448"/>
<feature type="region of interest" description="Disordered" evidence="1">
    <location>
        <begin position="484"/>
        <end position="618"/>
    </location>
</feature>
<feature type="compositionally biased region" description="Low complexity" evidence="1">
    <location>
        <begin position="147"/>
        <end position="160"/>
    </location>
</feature>
<feature type="compositionally biased region" description="Low complexity" evidence="1">
    <location>
        <begin position="560"/>
        <end position="576"/>
    </location>
</feature>
<feature type="region of interest" description="Disordered" evidence="1">
    <location>
        <begin position="18"/>
        <end position="197"/>
    </location>
</feature>
<dbReference type="RefSeq" id="XP_066716654.1">
    <property type="nucleotide sequence ID" value="XM_066857385.1"/>
</dbReference>
<keyword evidence="3" id="KW-1185">Reference proteome</keyword>
<reference evidence="2 3" key="1">
    <citation type="submission" date="2023-01" db="EMBL/GenBank/DDBJ databases">
        <title>Analysis of 21 Apiospora genomes using comparative genomics revels a genus with tremendous synthesis potential of carbohydrate active enzymes and secondary metabolites.</title>
        <authorList>
            <person name="Sorensen T."/>
        </authorList>
    </citation>
    <scope>NUCLEOTIDE SEQUENCE [LARGE SCALE GENOMIC DNA]</scope>
    <source>
        <strain evidence="2 3">CBS 135458</strain>
    </source>
</reference>
<feature type="compositionally biased region" description="Polar residues" evidence="1">
    <location>
        <begin position="137"/>
        <end position="146"/>
    </location>
</feature>
<feature type="compositionally biased region" description="Basic and acidic residues" evidence="1">
    <location>
        <begin position="516"/>
        <end position="526"/>
    </location>
</feature>
<organism evidence="2 3">
    <name type="scientific">Apiospora phragmitis</name>
    <dbReference type="NCBI Taxonomy" id="2905665"/>
    <lineage>
        <taxon>Eukaryota</taxon>
        <taxon>Fungi</taxon>
        <taxon>Dikarya</taxon>
        <taxon>Ascomycota</taxon>
        <taxon>Pezizomycotina</taxon>
        <taxon>Sordariomycetes</taxon>
        <taxon>Xylariomycetidae</taxon>
        <taxon>Amphisphaeriales</taxon>
        <taxon>Apiosporaceae</taxon>
        <taxon>Apiospora</taxon>
    </lineage>
</organism>
<sequence>MDTSSAAMQAIYELKCRRNSAAPIRASTAGKGAPMGKKKPENINNPVKRKSIDDAQLAEKGQTSSYSGQSHHSYKQQQQQQQQRQQRQPPAAVSAPHRHRQPKRTAPHGVMKNPGPSRRHKESDSAFSENRPAEISSHPNHGGSNDSTSPPLSYESPLLPEIGTTSWTRPSWSVTKPEALDRRSSAGASSTGPPRRTDYHIPPTHILHGATIGPDVPSAVSSSQPIAHQICPPRPQRARGLNTALPSAFAAPPGNKAATNYFADAYPYSATTTCDDGDTYKSFEKGRYHSRSNGTIRKGLYRDPLAEMSSFTNQGVFSHADEDVFNLLDEQHAAPDDVKANPTSMRGATASDTSRICPRPGWKVEPDRVNPATLCAVRIDKATSTHASASDSSGMNDPMRSSPVATYPQRSSHGEEEEEEEVSSIGLGITAPTTFSVEHRRPHAFSPEDFDRYLHNLSTNDLIALSTKAQCELQERGQSFSSILGGVHGSSGSHGAAEADAASAQDGGKVIWTGRLPDKEKRKYDDADSDMEEHGGAATTKPEQRQGDEQKNKKQKSEQAAASDNDTSATTHSASALKYSPSRLLDLRRPTQSQQHEAAVSKKTGDQQEHRQEITFKTEPKPAIVMATADAFAAKQRLVEQALARKAEDMDWHYVKEDCWWSPQLCCGGAFELIDKP</sequence>
<feature type="compositionally biased region" description="Polar residues" evidence="1">
    <location>
        <begin position="163"/>
        <end position="174"/>
    </location>
</feature>
<evidence type="ECO:0000313" key="3">
    <source>
        <dbReference type="Proteomes" id="UP001480595"/>
    </source>
</evidence>
<feature type="compositionally biased region" description="Basic and acidic residues" evidence="1">
    <location>
        <begin position="542"/>
        <end position="557"/>
    </location>
</feature>
<feature type="compositionally biased region" description="Low complexity" evidence="1">
    <location>
        <begin position="76"/>
        <end position="88"/>
    </location>
</feature>
<evidence type="ECO:0000313" key="2">
    <source>
        <dbReference type="EMBL" id="KAK8069360.1"/>
    </source>
</evidence>
<accession>A0ABR1VDS1</accession>
<feature type="compositionally biased region" description="Polar residues" evidence="1">
    <location>
        <begin position="61"/>
        <end position="71"/>
    </location>
</feature>
<proteinExistence type="predicted"/>
<dbReference type="EMBL" id="JAQQWL010000006">
    <property type="protein sequence ID" value="KAK8069360.1"/>
    <property type="molecule type" value="Genomic_DNA"/>
</dbReference>
<dbReference type="Proteomes" id="UP001480595">
    <property type="component" value="Unassembled WGS sequence"/>
</dbReference>
<feature type="compositionally biased region" description="Polar residues" evidence="1">
    <location>
        <begin position="341"/>
        <end position="354"/>
    </location>
</feature>
<comment type="caution">
    <text evidence="2">The sequence shown here is derived from an EMBL/GenBank/DDBJ whole genome shotgun (WGS) entry which is preliminary data.</text>
</comment>